<keyword evidence="2 5" id="KW-0547">Nucleotide-binding</keyword>
<dbReference type="RefSeq" id="WP_353497440.1">
    <property type="nucleotide sequence ID" value="NZ_CP115920.1"/>
</dbReference>
<protein>
    <submittedName>
        <fullName evidence="8">Serine/threonine protein kinase</fullName>
    </submittedName>
</protein>
<dbReference type="InterPro" id="IPR017441">
    <property type="entry name" value="Protein_kinase_ATP_BS"/>
</dbReference>
<keyword evidence="6" id="KW-1133">Transmembrane helix</keyword>
<dbReference type="SMART" id="SM00220">
    <property type="entry name" value="S_TKc"/>
    <property type="match status" value="1"/>
</dbReference>
<accession>A0AAU8BII5</accession>
<dbReference type="CDD" id="cd14014">
    <property type="entry name" value="STKc_PknB_like"/>
    <property type="match status" value="1"/>
</dbReference>
<keyword evidence="6" id="KW-0472">Membrane</keyword>
<dbReference type="GO" id="GO:0004674">
    <property type="term" value="F:protein serine/threonine kinase activity"/>
    <property type="evidence" value="ECO:0007669"/>
    <property type="project" value="UniProtKB-KW"/>
</dbReference>
<dbReference type="PROSITE" id="PS50011">
    <property type="entry name" value="PROTEIN_KINASE_DOM"/>
    <property type="match status" value="1"/>
</dbReference>
<feature type="domain" description="Protein kinase" evidence="7">
    <location>
        <begin position="75"/>
        <end position="371"/>
    </location>
</feature>
<feature type="transmembrane region" description="Helical" evidence="6">
    <location>
        <begin position="326"/>
        <end position="346"/>
    </location>
</feature>
<evidence type="ECO:0000256" key="6">
    <source>
        <dbReference type="SAM" id="Phobius"/>
    </source>
</evidence>
<dbReference type="Pfam" id="PF00069">
    <property type="entry name" value="Pkinase"/>
    <property type="match status" value="1"/>
</dbReference>
<dbReference type="InterPro" id="IPR000719">
    <property type="entry name" value="Prot_kinase_dom"/>
</dbReference>
<proteinExistence type="predicted"/>
<evidence type="ECO:0000256" key="3">
    <source>
        <dbReference type="ARBA" id="ARBA00022777"/>
    </source>
</evidence>
<organism evidence="8">
    <name type="scientific">Vibrio chaetopteri</name>
    <dbReference type="NCBI Taxonomy" id="3016528"/>
    <lineage>
        <taxon>Bacteria</taxon>
        <taxon>Pseudomonadati</taxon>
        <taxon>Pseudomonadota</taxon>
        <taxon>Gammaproteobacteria</taxon>
        <taxon>Vibrionales</taxon>
        <taxon>Vibrionaceae</taxon>
        <taxon>Vibrio</taxon>
    </lineage>
</organism>
<evidence type="ECO:0000256" key="2">
    <source>
        <dbReference type="ARBA" id="ARBA00022741"/>
    </source>
</evidence>
<keyword evidence="6" id="KW-0812">Transmembrane</keyword>
<name>A0AAU8BII5_9VIBR</name>
<evidence type="ECO:0000256" key="1">
    <source>
        <dbReference type="ARBA" id="ARBA00022679"/>
    </source>
</evidence>
<evidence type="ECO:0000256" key="4">
    <source>
        <dbReference type="ARBA" id="ARBA00022840"/>
    </source>
</evidence>
<sequence length="430" mass="48332">MKHGHRTELLLNFHYMDETEQATYLEQLKHSDPKLHLELLSEQSTAHSELTQILGRHASVHVDDSAIAQTKLGSYRVCERIGRGGMSQVYLAERCDGRFEQSVAIKVFEPHLSNMVGKTMLYWEAQLLAKLNHPNIANVLDANETDSSVFLVIEHVKGQSLTQWLTTSPCNSVKLALFFDITDAIHHAHAQGVFHGDLKPENILVDENGDAKVIDFSIATHDARYADLHIYSADYASPTQKQTGKVDASSDIYALGKIFNKLFPNQQHKSEWQWVYQKCTQPSALQYSRIAELKSDIKALQHNKPISHPDANALYRCGKLLKRRPLASALTVLLMTSGLGFVSALINKNLELQQQQRVSNELLLEMTQLLFHGHHSDATSLKAMLDLTSMRLLSHQDLPIDIKQKLVLAMLMPEQGSAEQEQQDIGTTSE</sequence>
<keyword evidence="1" id="KW-0808">Transferase</keyword>
<dbReference type="PANTHER" id="PTHR43289:SF6">
    <property type="entry name" value="SERINE_THREONINE-PROTEIN KINASE NEKL-3"/>
    <property type="match status" value="1"/>
</dbReference>
<dbReference type="SUPFAM" id="SSF56112">
    <property type="entry name" value="Protein kinase-like (PK-like)"/>
    <property type="match status" value="1"/>
</dbReference>
<dbReference type="Gene3D" id="1.10.510.10">
    <property type="entry name" value="Transferase(Phosphotransferase) domain 1"/>
    <property type="match status" value="1"/>
</dbReference>
<reference evidence="8" key="1">
    <citation type="submission" date="2023-01" db="EMBL/GenBank/DDBJ databases">
        <title>Vibrio sp. CB1-14 genome sequencing.</title>
        <authorList>
            <person name="Otstavnykh N."/>
            <person name="Isaeva M."/>
            <person name="Meleshko D."/>
        </authorList>
    </citation>
    <scope>NUCLEOTIDE SEQUENCE</scope>
    <source>
        <strain evidence="8">CB1-14</strain>
    </source>
</reference>
<dbReference type="EMBL" id="CP115920">
    <property type="protein sequence ID" value="XCD16126.1"/>
    <property type="molecule type" value="Genomic_DNA"/>
</dbReference>
<dbReference type="PROSITE" id="PS00108">
    <property type="entry name" value="PROTEIN_KINASE_ST"/>
    <property type="match status" value="1"/>
</dbReference>
<dbReference type="GO" id="GO:0005524">
    <property type="term" value="F:ATP binding"/>
    <property type="evidence" value="ECO:0007669"/>
    <property type="project" value="UniProtKB-UniRule"/>
</dbReference>
<evidence type="ECO:0000313" key="8">
    <source>
        <dbReference type="EMBL" id="XCD16126.1"/>
    </source>
</evidence>
<evidence type="ECO:0000256" key="5">
    <source>
        <dbReference type="PROSITE-ProRule" id="PRU10141"/>
    </source>
</evidence>
<dbReference type="InterPro" id="IPR011009">
    <property type="entry name" value="Kinase-like_dom_sf"/>
</dbReference>
<dbReference type="AlphaFoldDB" id="A0AAU8BII5"/>
<feature type="binding site" evidence="5">
    <location>
        <position position="106"/>
    </location>
    <ligand>
        <name>ATP</name>
        <dbReference type="ChEBI" id="CHEBI:30616"/>
    </ligand>
</feature>
<keyword evidence="8" id="KW-0723">Serine/threonine-protein kinase</keyword>
<dbReference type="KEGG" id="vck:PG915_00470"/>
<keyword evidence="4 5" id="KW-0067">ATP-binding</keyword>
<dbReference type="PROSITE" id="PS00107">
    <property type="entry name" value="PROTEIN_KINASE_ATP"/>
    <property type="match status" value="1"/>
</dbReference>
<dbReference type="InterPro" id="IPR008271">
    <property type="entry name" value="Ser/Thr_kinase_AS"/>
</dbReference>
<evidence type="ECO:0000259" key="7">
    <source>
        <dbReference type="PROSITE" id="PS50011"/>
    </source>
</evidence>
<keyword evidence="3 8" id="KW-0418">Kinase</keyword>
<dbReference type="PANTHER" id="PTHR43289">
    <property type="entry name" value="MITOGEN-ACTIVATED PROTEIN KINASE KINASE KINASE 20-RELATED"/>
    <property type="match status" value="1"/>
</dbReference>
<gene>
    <name evidence="8" type="ORF">PG915_00470</name>
</gene>